<dbReference type="EMBL" id="LAUZ02000158">
    <property type="protein sequence ID" value="KKE98157.1"/>
    <property type="molecule type" value="Genomic_DNA"/>
</dbReference>
<dbReference type="AlphaFoldDB" id="A0A0M2JMV3"/>
<organism evidence="2 3">
    <name type="scientific">Mycolicibacterium obuense</name>
    <dbReference type="NCBI Taxonomy" id="1807"/>
    <lineage>
        <taxon>Bacteria</taxon>
        <taxon>Bacillati</taxon>
        <taxon>Actinomycetota</taxon>
        <taxon>Actinomycetes</taxon>
        <taxon>Mycobacteriales</taxon>
        <taxon>Mycobacteriaceae</taxon>
        <taxon>Mycolicibacterium</taxon>
    </lineage>
</organism>
<keyword evidence="3" id="KW-1185">Reference proteome</keyword>
<dbReference type="PATRIC" id="fig|1807.13.peg.6160"/>
<gene>
    <name evidence="2" type="ORF">WN67_30760</name>
</gene>
<accession>A0A0M2JMV3</accession>
<comment type="caution">
    <text evidence="2">The sequence shown here is derived from an EMBL/GenBank/DDBJ whole genome shotgun (WGS) entry which is preliminary data.</text>
</comment>
<dbReference type="SUPFAM" id="SSF140453">
    <property type="entry name" value="EsxAB dimer-like"/>
    <property type="match status" value="1"/>
</dbReference>
<dbReference type="Proteomes" id="UP000034150">
    <property type="component" value="Unassembled WGS sequence"/>
</dbReference>
<dbReference type="Gene3D" id="1.10.287.1060">
    <property type="entry name" value="ESAT-6-like"/>
    <property type="match status" value="1"/>
</dbReference>
<name>A0A0M2JMV3_9MYCO</name>
<evidence type="ECO:0000313" key="3">
    <source>
        <dbReference type="Proteomes" id="UP000034150"/>
    </source>
</evidence>
<dbReference type="RefSeq" id="WP_043416155.1">
    <property type="nucleotide sequence ID" value="NZ_CALTXN010000062.1"/>
</dbReference>
<evidence type="ECO:0000313" key="2">
    <source>
        <dbReference type="EMBL" id="KKE98157.1"/>
    </source>
</evidence>
<dbReference type="InterPro" id="IPR010310">
    <property type="entry name" value="T7SS_ESAT-6-like"/>
</dbReference>
<dbReference type="OrthoDB" id="4625013at2"/>
<protein>
    <submittedName>
        <fullName evidence="2">Type VII secretion protein EsxI</fullName>
    </submittedName>
</protein>
<sequence length="96" mass="10454">MGVQSYSYGDVEAHSSLLRSQAGQLEAEHQAILKDLQESAEMWGGVGSTGYQEFVNELNRNFRVIFEQLDEHGGKVGTASHNTQHTDSGVGGTWSV</sequence>
<reference evidence="2 3" key="1">
    <citation type="journal article" date="2015" name="Genome Announc.">
        <title>Draft Genome Sequence of Mycobacterium obuense Strain UC1, Isolated from Patient Sputum.</title>
        <authorList>
            <person name="Greninger A.L."/>
            <person name="Cunningham G."/>
            <person name="Hsu E.D."/>
            <person name="Yu J.M."/>
            <person name="Chiu C.Y."/>
            <person name="Miller S."/>
        </authorList>
    </citation>
    <scope>NUCLEOTIDE SEQUENCE [LARGE SCALE GENOMIC DNA]</scope>
    <source>
        <strain evidence="2 3">UC1</strain>
    </source>
</reference>
<feature type="region of interest" description="Disordered" evidence="1">
    <location>
        <begin position="75"/>
        <end position="96"/>
    </location>
</feature>
<dbReference type="InterPro" id="IPR036689">
    <property type="entry name" value="ESAT-6-like_sf"/>
</dbReference>
<proteinExistence type="predicted"/>
<dbReference type="Pfam" id="PF06013">
    <property type="entry name" value="WXG100"/>
    <property type="match status" value="1"/>
</dbReference>
<evidence type="ECO:0000256" key="1">
    <source>
        <dbReference type="SAM" id="MobiDB-lite"/>
    </source>
</evidence>